<dbReference type="Proteomes" id="UP000033096">
    <property type="component" value="Chromosome"/>
</dbReference>
<reference evidence="2 3" key="1">
    <citation type="submission" date="2014-07" db="EMBL/GenBank/DDBJ databases">
        <title>Methanogenic archaea and the global carbon cycle.</title>
        <authorList>
            <person name="Henriksen J.R."/>
            <person name="Luke J."/>
            <person name="Reinhart S."/>
            <person name="Benedict M.N."/>
            <person name="Youngblut N.D."/>
            <person name="Metcalf M.E."/>
            <person name="Whitaker R.J."/>
            <person name="Metcalf W.W."/>
        </authorList>
    </citation>
    <scope>NUCLEOTIDE SEQUENCE [LARGE SCALE GENOMIC DNA]</scope>
    <source>
        <strain evidence="2 3">Z-761</strain>
    </source>
</reference>
<keyword evidence="1" id="KW-1133">Transmembrane helix</keyword>
<dbReference type="STRING" id="1434123.MSVAZ_1031"/>
<dbReference type="AlphaFoldDB" id="A0A0E3Q3S6"/>
<proteinExistence type="predicted"/>
<gene>
    <name evidence="2" type="ORF">MSVAZ_1031</name>
</gene>
<organism evidence="2 3">
    <name type="scientific">Methanosarcina vacuolata Z-761</name>
    <dbReference type="NCBI Taxonomy" id="1434123"/>
    <lineage>
        <taxon>Archaea</taxon>
        <taxon>Methanobacteriati</taxon>
        <taxon>Methanobacteriota</taxon>
        <taxon>Stenosarchaea group</taxon>
        <taxon>Methanomicrobia</taxon>
        <taxon>Methanosarcinales</taxon>
        <taxon>Methanosarcinaceae</taxon>
        <taxon>Methanosarcina</taxon>
    </lineage>
</organism>
<accession>A0A0E3Q3S6</accession>
<feature type="transmembrane region" description="Helical" evidence="1">
    <location>
        <begin position="20"/>
        <end position="40"/>
    </location>
</feature>
<evidence type="ECO:0000313" key="3">
    <source>
        <dbReference type="Proteomes" id="UP000033096"/>
    </source>
</evidence>
<keyword evidence="3" id="KW-1185">Reference proteome</keyword>
<protein>
    <submittedName>
        <fullName evidence="2">DedA protein</fullName>
    </submittedName>
</protein>
<keyword evidence="1" id="KW-0812">Transmembrane</keyword>
<keyword evidence="1" id="KW-0472">Membrane</keyword>
<dbReference type="HOGENOM" id="CLU_3113137_0_0_2"/>
<sequence length="50" mass="5631">MSFLLGGYFFGNLPVVKDNFSFTILGIIFVSLLQGIITYIQSKCNPKKAW</sequence>
<evidence type="ECO:0000256" key="1">
    <source>
        <dbReference type="SAM" id="Phobius"/>
    </source>
</evidence>
<name>A0A0E3Q3S6_9EURY</name>
<evidence type="ECO:0000313" key="2">
    <source>
        <dbReference type="EMBL" id="AKB43300.1"/>
    </source>
</evidence>
<dbReference type="EMBL" id="CP009520">
    <property type="protein sequence ID" value="AKB43300.1"/>
    <property type="molecule type" value="Genomic_DNA"/>
</dbReference>
<dbReference type="KEGG" id="mvc:MSVAZ_1031"/>
<dbReference type="PATRIC" id="fig|1434123.4.peg.1203"/>